<evidence type="ECO:0000256" key="1">
    <source>
        <dbReference type="ARBA" id="ARBA00010914"/>
    </source>
</evidence>
<dbReference type="InterPro" id="IPR012675">
    <property type="entry name" value="Beta-grasp_dom_sf"/>
</dbReference>
<evidence type="ECO:0000256" key="4">
    <source>
        <dbReference type="ARBA" id="ARBA00023004"/>
    </source>
</evidence>
<dbReference type="Gene3D" id="3.10.20.30">
    <property type="match status" value="1"/>
</dbReference>
<dbReference type="AlphaFoldDB" id="A0A844QMX7"/>
<name>A0A844QMX7_9HYPH</name>
<keyword evidence="9" id="KW-1185">Reference proteome</keyword>
<dbReference type="InterPro" id="IPR001055">
    <property type="entry name" value="Adrenodoxin-like"/>
</dbReference>
<evidence type="ECO:0000256" key="5">
    <source>
        <dbReference type="ARBA" id="ARBA00023014"/>
    </source>
</evidence>
<dbReference type="PANTHER" id="PTHR23426:SF65">
    <property type="entry name" value="FERREDOXIN-2, MITOCHONDRIAL"/>
    <property type="match status" value="1"/>
</dbReference>
<accession>A0A844QMX7</accession>
<feature type="domain" description="2Fe-2S ferredoxin-type" evidence="7">
    <location>
        <begin position="3"/>
        <end position="109"/>
    </location>
</feature>
<evidence type="ECO:0000256" key="6">
    <source>
        <dbReference type="ARBA" id="ARBA00034078"/>
    </source>
</evidence>
<dbReference type="Pfam" id="PF00111">
    <property type="entry name" value="Fer2"/>
    <property type="match status" value="1"/>
</dbReference>
<dbReference type="GO" id="GO:0009055">
    <property type="term" value="F:electron transfer activity"/>
    <property type="evidence" value="ECO:0007669"/>
    <property type="project" value="TreeGrafter"/>
</dbReference>
<evidence type="ECO:0000256" key="3">
    <source>
        <dbReference type="ARBA" id="ARBA00022723"/>
    </source>
</evidence>
<evidence type="ECO:0000313" key="8">
    <source>
        <dbReference type="EMBL" id="MVA98969.1"/>
    </source>
</evidence>
<dbReference type="GO" id="GO:0005829">
    <property type="term" value="C:cytosol"/>
    <property type="evidence" value="ECO:0007669"/>
    <property type="project" value="TreeGrafter"/>
</dbReference>
<dbReference type="GO" id="GO:0051537">
    <property type="term" value="F:2 iron, 2 sulfur cluster binding"/>
    <property type="evidence" value="ECO:0007669"/>
    <property type="project" value="UniProtKB-KW"/>
</dbReference>
<dbReference type="InterPro" id="IPR018298">
    <property type="entry name" value="Adrenodoxin_Fe-S_BS"/>
</dbReference>
<protein>
    <submittedName>
        <fullName evidence="8">2Fe-2S iron-sulfur cluster binding domain-containing protein</fullName>
    </submittedName>
</protein>
<comment type="cofactor">
    <cofactor evidence="6">
        <name>[2Fe-2S] cluster</name>
        <dbReference type="ChEBI" id="CHEBI:190135"/>
    </cofactor>
</comment>
<dbReference type="EMBL" id="WPHG01000004">
    <property type="protein sequence ID" value="MVA98969.1"/>
    <property type="molecule type" value="Genomic_DNA"/>
</dbReference>
<sequence length="111" mass="11947">MDEKVKIVFQSLDGDRRIEVAAPAGTSVMEAAIMNNVGGIEAECGGACVCATCHVYCDLVAPDSLPEQQIDEDDMLDMTSAERRPASRLSCQIKLCRELDGAVFILPEAQV</sequence>
<evidence type="ECO:0000256" key="2">
    <source>
        <dbReference type="ARBA" id="ARBA00022714"/>
    </source>
</evidence>
<keyword evidence="2" id="KW-0001">2Fe-2S</keyword>
<dbReference type="PROSITE" id="PS51085">
    <property type="entry name" value="2FE2S_FER_2"/>
    <property type="match status" value="1"/>
</dbReference>
<keyword evidence="5" id="KW-0411">Iron-sulfur</keyword>
<dbReference type="RefSeq" id="WP_156714268.1">
    <property type="nucleotide sequence ID" value="NZ_WPHG01000004.1"/>
</dbReference>
<reference evidence="8 9" key="1">
    <citation type="submission" date="2019-12" db="EMBL/GenBank/DDBJ databases">
        <title>Nitratireductor arenosus sp. nov., Isolated from sea sand, Jeju island, South Korea.</title>
        <authorList>
            <person name="Kim W."/>
        </authorList>
    </citation>
    <scope>NUCLEOTIDE SEQUENCE [LARGE SCALE GENOMIC DNA]</scope>
    <source>
        <strain evidence="8 9">CAU 1489</strain>
    </source>
</reference>
<keyword evidence="4" id="KW-0408">Iron</keyword>
<organism evidence="8 9">
    <name type="scientific">Nitratireductor arenosus</name>
    <dbReference type="NCBI Taxonomy" id="2682096"/>
    <lineage>
        <taxon>Bacteria</taxon>
        <taxon>Pseudomonadati</taxon>
        <taxon>Pseudomonadota</taxon>
        <taxon>Alphaproteobacteria</taxon>
        <taxon>Hyphomicrobiales</taxon>
        <taxon>Phyllobacteriaceae</taxon>
        <taxon>Nitratireductor</taxon>
    </lineage>
</organism>
<dbReference type="InterPro" id="IPR001041">
    <property type="entry name" value="2Fe-2S_ferredoxin-type"/>
</dbReference>
<evidence type="ECO:0000313" key="9">
    <source>
        <dbReference type="Proteomes" id="UP000463224"/>
    </source>
</evidence>
<dbReference type="InterPro" id="IPR036010">
    <property type="entry name" value="2Fe-2S_ferredoxin-like_sf"/>
</dbReference>
<comment type="caution">
    <text evidence="8">The sequence shown here is derived from an EMBL/GenBank/DDBJ whole genome shotgun (WGS) entry which is preliminary data.</text>
</comment>
<proteinExistence type="inferred from homology"/>
<dbReference type="CDD" id="cd00207">
    <property type="entry name" value="fer2"/>
    <property type="match status" value="1"/>
</dbReference>
<dbReference type="SUPFAM" id="SSF54292">
    <property type="entry name" value="2Fe-2S ferredoxin-like"/>
    <property type="match status" value="1"/>
</dbReference>
<dbReference type="GO" id="GO:0046872">
    <property type="term" value="F:metal ion binding"/>
    <property type="evidence" value="ECO:0007669"/>
    <property type="project" value="UniProtKB-KW"/>
</dbReference>
<dbReference type="PROSITE" id="PS00814">
    <property type="entry name" value="ADX"/>
    <property type="match status" value="1"/>
</dbReference>
<dbReference type="Proteomes" id="UP000463224">
    <property type="component" value="Unassembled WGS sequence"/>
</dbReference>
<dbReference type="PANTHER" id="PTHR23426">
    <property type="entry name" value="FERREDOXIN/ADRENODOXIN"/>
    <property type="match status" value="1"/>
</dbReference>
<dbReference type="PRINTS" id="PR00355">
    <property type="entry name" value="ADRENODOXIN"/>
</dbReference>
<comment type="similarity">
    <text evidence="1">Belongs to the adrenodoxin/putidaredoxin family.</text>
</comment>
<dbReference type="GO" id="GO:0140647">
    <property type="term" value="P:P450-containing electron transport chain"/>
    <property type="evidence" value="ECO:0007669"/>
    <property type="project" value="InterPro"/>
</dbReference>
<gene>
    <name evidence="8" type="ORF">GN330_17110</name>
</gene>
<evidence type="ECO:0000259" key="7">
    <source>
        <dbReference type="PROSITE" id="PS51085"/>
    </source>
</evidence>
<keyword evidence="3" id="KW-0479">Metal-binding</keyword>